<name>A0A381ZP65_9ZZZZ</name>
<proteinExistence type="predicted"/>
<dbReference type="InterPro" id="IPR050493">
    <property type="entry name" value="FAD-dep_Monooxygenase_BioMet"/>
</dbReference>
<evidence type="ECO:0000256" key="6">
    <source>
        <dbReference type="SAM" id="Phobius"/>
    </source>
</evidence>
<evidence type="ECO:0000256" key="5">
    <source>
        <dbReference type="ARBA" id="ARBA00023033"/>
    </source>
</evidence>
<dbReference type="SUPFAM" id="SSF54373">
    <property type="entry name" value="FAD-linked reductases, C-terminal domain"/>
    <property type="match status" value="1"/>
</dbReference>
<keyword evidence="6" id="KW-1133">Transmembrane helix</keyword>
<dbReference type="GO" id="GO:0071949">
    <property type="term" value="F:FAD binding"/>
    <property type="evidence" value="ECO:0007669"/>
    <property type="project" value="InterPro"/>
</dbReference>
<keyword evidence="5" id="KW-0503">Monooxygenase</keyword>
<reference evidence="8" key="1">
    <citation type="submission" date="2018-05" db="EMBL/GenBank/DDBJ databases">
        <authorList>
            <person name="Lanie J.A."/>
            <person name="Ng W.-L."/>
            <person name="Kazmierczak K.M."/>
            <person name="Andrzejewski T.M."/>
            <person name="Davidsen T.M."/>
            <person name="Wayne K.J."/>
            <person name="Tettelin H."/>
            <person name="Glass J.I."/>
            <person name="Rusch D."/>
            <person name="Podicherti R."/>
            <person name="Tsui H.-C.T."/>
            <person name="Winkler M.E."/>
        </authorList>
    </citation>
    <scope>NUCLEOTIDE SEQUENCE</scope>
</reference>
<accession>A0A381ZP65</accession>
<protein>
    <recommendedName>
        <fullName evidence="7">FAD-binding domain-containing protein</fullName>
    </recommendedName>
</protein>
<feature type="domain" description="FAD-binding" evidence="7">
    <location>
        <begin position="20"/>
        <end position="337"/>
    </location>
</feature>
<gene>
    <name evidence="8" type="ORF">METZ01_LOCUS143883</name>
</gene>
<keyword evidence="6" id="KW-0472">Membrane</keyword>
<feature type="transmembrane region" description="Helical" evidence="6">
    <location>
        <begin position="21"/>
        <end position="38"/>
    </location>
</feature>
<dbReference type="Gene3D" id="3.50.50.60">
    <property type="entry name" value="FAD/NAD(P)-binding domain"/>
    <property type="match status" value="1"/>
</dbReference>
<evidence type="ECO:0000256" key="4">
    <source>
        <dbReference type="ARBA" id="ARBA00023002"/>
    </source>
</evidence>
<dbReference type="PROSITE" id="PS51257">
    <property type="entry name" value="PROKAR_LIPOPROTEIN"/>
    <property type="match status" value="1"/>
</dbReference>
<keyword evidence="2" id="KW-0285">Flavoprotein</keyword>
<keyword evidence="6" id="KW-0812">Transmembrane</keyword>
<comment type="cofactor">
    <cofactor evidence="1">
        <name>FAD</name>
        <dbReference type="ChEBI" id="CHEBI:57692"/>
    </cofactor>
</comment>
<organism evidence="8">
    <name type="scientific">marine metagenome</name>
    <dbReference type="NCBI Taxonomy" id="408172"/>
    <lineage>
        <taxon>unclassified sequences</taxon>
        <taxon>metagenomes</taxon>
        <taxon>ecological metagenomes</taxon>
    </lineage>
</organism>
<dbReference type="InterPro" id="IPR036188">
    <property type="entry name" value="FAD/NAD-bd_sf"/>
</dbReference>
<keyword evidence="4" id="KW-0560">Oxidoreductase</keyword>
<dbReference type="AlphaFoldDB" id="A0A381ZP65"/>
<evidence type="ECO:0000313" key="8">
    <source>
        <dbReference type="EMBL" id="SVA91029.1"/>
    </source>
</evidence>
<dbReference type="PRINTS" id="PR00420">
    <property type="entry name" value="RNGMNOXGNASE"/>
</dbReference>
<evidence type="ECO:0000259" key="7">
    <source>
        <dbReference type="Pfam" id="PF01494"/>
    </source>
</evidence>
<dbReference type="SUPFAM" id="SSF51905">
    <property type="entry name" value="FAD/NAD(P)-binding domain"/>
    <property type="match status" value="1"/>
</dbReference>
<dbReference type="InterPro" id="IPR002938">
    <property type="entry name" value="FAD-bd"/>
</dbReference>
<dbReference type="GO" id="GO:0004497">
    <property type="term" value="F:monooxygenase activity"/>
    <property type="evidence" value="ECO:0007669"/>
    <property type="project" value="UniProtKB-KW"/>
</dbReference>
<evidence type="ECO:0000256" key="1">
    <source>
        <dbReference type="ARBA" id="ARBA00001974"/>
    </source>
</evidence>
<keyword evidence="3" id="KW-0274">FAD</keyword>
<dbReference type="Pfam" id="PF01494">
    <property type="entry name" value="FAD_binding_3"/>
    <property type="match status" value="1"/>
</dbReference>
<dbReference type="PANTHER" id="PTHR13789">
    <property type="entry name" value="MONOOXYGENASE"/>
    <property type="match status" value="1"/>
</dbReference>
<evidence type="ECO:0000256" key="3">
    <source>
        <dbReference type="ARBA" id="ARBA00022827"/>
    </source>
</evidence>
<dbReference type="PANTHER" id="PTHR13789:SF318">
    <property type="entry name" value="GERANYLGERANYL DIPHOSPHATE REDUCTASE"/>
    <property type="match status" value="1"/>
</dbReference>
<dbReference type="EMBL" id="UINC01022101">
    <property type="protein sequence ID" value="SVA91029.1"/>
    <property type="molecule type" value="Genomic_DNA"/>
</dbReference>
<sequence>MQIKMRWEKNMIASGNLSKPIIIVGGGIGGCACALALSQKGYSSIILEQASEFGEIGAGIQLGPNVHKMFIRLGIEKEIQDIAFYPNNLIMNDAETGEEITRVDLGIDFRERFKAPYGVIHRSDLHDTIINACRNSSLIEMQISVKVSDFDETEFGVTAIGENNEVYEGAALIAADGLWSNIRSKIVGDGDPRVSGHIAYRAVLPIDEVPEPVLNDDVVLWAGPKTHLVHYKLRRGEIFNIVAVFHSDKYEEGWDAFGDPKELEEKFKNERPEVHMLLNKIESWRMWVLCDREPIKYWSRGKVTLLGDAAHPMLQYLAAGAGMAIEDSVVLAQLLEANDSDFEMTFKQYEQARYLRTGRVQTTARIYGDIYHAEGVVGELRTMMLSSRDPKNYDGVAWLYDGI</sequence>
<dbReference type="NCBIfam" id="NF006021">
    <property type="entry name" value="PRK08163.1"/>
    <property type="match status" value="1"/>
</dbReference>
<evidence type="ECO:0000256" key="2">
    <source>
        <dbReference type="ARBA" id="ARBA00022630"/>
    </source>
</evidence>